<comment type="caution">
    <text evidence="2">The sequence shown here is derived from an EMBL/GenBank/DDBJ whole genome shotgun (WGS) entry which is preliminary data.</text>
</comment>
<evidence type="ECO:0008006" key="4">
    <source>
        <dbReference type="Google" id="ProtNLM"/>
    </source>
</evidence>
<keyword evidence="1" id="KW-1133">Transmembrane helix</keyword>
<keyword evidence="1" id="KW-0812">Transmembrane</keyword>
<gene>
    <name evidence="2" type="ORF">ACFSBH_19485</name>
</gene>
<keyword evidence="1" id="KW-0472">Membrane</keyword>
<accession>A0ABW4HWU2</accession>
<proteinExistence type="predicted"/>
<dbReference type="RefSeq" id="WP_379599308.1">
    <property type="nucleotide sequence ID" value="NZ_JBHUDE010000163.1"/>
</dbReference>
<feature type="transmembrane region" description="Helical" evidence="1">
    <location>
        <begin position="13"/>
        <end position="39"/>
    </location>
</feature>
<name>A0ABW4HWU2_9BACI</name>
<evidence type="ECO:0000256" key="1">
    <source>
        <dbReference type="SAM" id="Phobius"/>
    </source>
</evidence>
<feature type="transmembrane region" description="Helical" evidence="1">
    <location>
        <begin position="94"/>
        <end position="112"/>
    </location>
</feature>
<dbReference type="EMBL" id="JBHUDE010000163">
    <property type="protein sequence ID" value="MFD1609805.1"/>
    <property type="molecule type" value="Genomic_DNA"/>
</dbReference>
<feature type="transmembrane region" description="Helical" evidence="1">
    <location>
        <begin position="301"/>
        <end position="324"/>
    </location>
</feature>
<reference evidence="3" key="1">
    <citation type="journal article" date="2019" name="Int. J. Syst. Evol. Microbiol.">
        <title>The Global Catalogue of Microorganisms (GCM) 10K type strain sequencing project: providing services to taxonomists for standard genome sequencing and annotation.</title>
        <authorList>
            <consortium name="The Broad Institute Genomics Platform"/>
            <consortium name="The Broad Institute Genome Sequencing Center for Infectious Disease"/>
            <person name="Wu L."/>
            <person name="Ma J."/>
        </authorList>
    </citation>
    <scope>NUCLEOTIDE SEQUENCE [LARGE SCALE GENOMIC DNA]</scope>
    <source>
        <strain evidence="3">CGMCC 1.12376</strain>
    </source>
</reference>
<feature type="transmembrane region" description="Helical" evidence="1">
    <location>
        <begin position="118"/>
        <end position="136"/>
    </location>
</feature>
<keyword evidence="3" id="KW-1185">Reference proteome</keyword>
<dbReference type="Proteomes" id="UP001597221">
    <property type="component" value="Unassembled WGS sequence"/>
</dbReference>
<organism evidence="2 3">
    <name type="scientific">Oceanobacillus luteolus</name>
    <dbReference type="NCBI Taxonomy" id="1274358"/>
    <lineage>
        <taxon>Bacteria</taxon>
        <taxon>Bacillati</taxon>
        <taxon>Bacillota</taxon>
        <taxon>Bacilli</taxon>
        <taxon>Bacillales</taxon>
        <taxon>Bacillaceae</taxon>
        <taxon>Oceanobacillus</taxon>
    </lineage>
</organism>
<protein>
    <recommendedName>
        <fullName evidence="4">Type II secretion system protein GspF domain-containing protein</fullName>
    </recommendedName>
</protein>
<sequence length="330" mass="38523">MSWLMIADVLVRIIGYTMILYGFWLLAGQYVIADAVTYISQDIKRRRYVKRLNRISKVNTYEEKDNSLFHKHIQMLMNAVNKKSESSILRNEPLNFYILSLFLFSITFMILYLLTKDLIIAVLFGVFFMVIPYLVLRVRLINKRMKTSMSFLNNFHIIMQSYTASGKSAYYMIRNITEELDDKELKNTFIKLLASMQQDRNEEDFREAIKIFSYTINSSFALRLGNLLSKAHLEAADITLPLRDLNKDVSGRKADLENEKSLNVETKILGYLPVVTLPIFVFAAWRLSAMYNFWFLFNQKITLLVFFAAMIFTAFSLFAVLVLLKPRSDI</sequence>
<evidence type="ECO:0000313" key="2">
    <source>
        <dbReference type="EMBL" id="MFD1609805.1"/>
    </source>
</evidence>
<feature type="transmembrane region" description="Helical" evidence="1">
    <location>
        <begin position="268"/>
        <end position="289"/>
    </location>
</feature>
<evidence type="ECO:0000313" key="3">
    <source>
        <dbReference type="Proteomes" id="UP001597221"/>
    </source>
</evidence>